<sequence>MGHFRTYKEDVFEQGFLHQPPLVDFTMVSAVAGLSHGWYRLGFACGLLMSHVALIALTVRPIVKAADLLVAETVAVAFWATALCVLMIAASLKCIRRGTMDHWLIEAASSAALFLFDLVAAIVFTTLTRRSHTEGIWRVCIDYRPVDPGCTTALWVLAVSWFAVVLSIASCCLTAIQDQSGLPGWIYRRRQRKEVEPALPLARDYPRRGAVPPAGTAPSVGLPRIIHLRDEVTSGNSFALGPLPQGTSDLGSAPPPYRPERRQDEEYQGVIRWLLS</sequence>
<name>R7RZY0_PUNST</name>
<evidence type="ECO:0008006" key="5">
    <source>
        <dbReference type="Google" id="ProtNLM"/>
    </source>
</evidence>
<evidence type="ECO:0000313" key="3">
    <source>
        <dbReference type="EMBL" id="EIN03675.1"/>
    </source>
</evidence>
<dbReference type="Proteomes" id="UP000054196">
    <property type="component" value="Unassembled WGS sequence"/>
</dbReference>
<feature type="transmembrane region" description="Helical" evidence="2">
    <location>
        <begin position="69"/>
        <end position="92"/>
    </location>
</feature>
<keyword evidence="2" id="KW-1133">Transmembrane helix</keyword>
<dbReference type="AlphaFoldDB" id="R7RZY0"/>
<evidence type="ECO:0000313" key="4">
    <source>
        <dbReference type="Proteomes" id="UP000054196"/>
    </source>
</evidence>
<feature type="transmembrane region" description="Helical" evidence="2">
    <location>
        <begin position="153"/>
        <end position="176"/>
    </location>
</feature>
<dbReference type="HOGENOM" id="CLU_1008806_0_0_1"/>
<dbReference type="EMBL" id="JH687560">
    <property type="protein sequence ID" value="EIN03675.1"/>
    <property type="molecule type" value="Genomic_DNA"/>
</dbReference>
<organism evidence="3 4">
    <name type="scientific">Punctularia strigosozonata (strain HHB-11173)</name>
    <name type="common">White-rot fungus</name>
    <dbReference type="NCBI Taxonomy" id="741275"/>
    <lineage>
        <taxon>Eukaryota</taxon>
        <taxon>Fungi</taxon>
        <taxon>Dikarya</taxon>
        <taxon>Basidiomycota</taxon>
        <taxon>Agaricomycotina</taxon>
        <taxon>Agaricomycetes</taxon>
        <taxon>Corticiales</taxon>
        <taxon>Punctulariaceae</taxon>
        <taxon>Punctularia</taxon>
    </lineage>
</organism>
<reference evidence="4" key="1">
    <citation type="journal article" date="2012" name="Science">
        <title>The Paleozoic origin of enzymatic lignin decomposition reconstructed from 31 fungal genomes.</title>
        <authorList>
            <person name="Floudas D."/>
            <person name="Binder M."/>
            <person name="Riley R."/>
            <person name="Barry K."/>
            <person name="Blanchette R.A."/>
            <person name="Henrissat B."/>
            <person name="Martinez A.T."/>
            <person name="Otillar R."/>
            <person name="Spatafora J.W."/>
            <person name="Yadav J.S."/>
            <person name="Aerts A."/>
            <person name="Benoit I."/>
            <person name="Boyd A."/>
            <person name="Carlson A."/>
            <person name="Copeland A."/>
            <person name="Coutinho P.M."/>
            <person name="de Vries R.P."/>
            <person name="Ferreira P."/>
            <person name="Findley K."/>
            <person name="Foster B."/>
            <person name="Gaskell J."/>
            <person name="Glotzer D."/>
            <person name="Gorecki P."/>
            <person name="Heitman J."/>
            <person name="Hesse C."/>
            <person name="Hori C."/>
            <person name="Igarashi K."/>
            <person name="Jurgens J.A."/>
            <person name="Kallen N."/>
            <person name="Kersten P."/>
            <person name="Kohler A."/>
            <person name="Kuees U."/>
            <person name="Kumar T.K.A."/>
            <person name="Kuo A."/>
            <person name="LaButti K."/>
            <person name="Larrondo L.F."/>
            <person name="Lindquist E."/>
            <person name="Ling A."/>
            <person name="Lombard V."/>
            <person name="Lucas S."/>
            <person name="Lundell T."/>
            <person name="Martin R."/>
            <person name="McLaughlin D.J."/>
            <person name="Morgenstern I."/>
            <person name="Morin E."/>
            <person name="Murat C."/>
            <person name="Nagy L.G."/>
            <person name="Nolan M."/>
            <person name="Ohm R.A."/>
            <person name="Patyshakuliyeva A."/>
            <person name="Rokas A."/>
            <person name="Ruiz-Duenas F.J."/>
            <person name="Sabat G."/>
            <person name="Salamov A."/>
            <person name="Samejima M."/>
            <person name="Schmutz J."/>
            <person name="Slot J.C."/>
            <person name="St John F."/>
            <person name="Stenlid J."/>
            <person name="Sun H."/>
            <person name="Sun S."/>
            <person name="Syed K."/>
            <person name="Tsang A."/>
            <person name="Wiebenga A."/>
            <person name="Young D."/>
            <person name="Pisabarro A."/>
            <person name="Eastwood D.C."/>
            <person name="Martin F."/>
            <person name="Cullen D."/>
            <person name="Grigoriev I.V."/>
            <person name="Hibbett D.S."/>
        </authorList>
    </citation>
    <scope>NUCLEOTIDE SEQUENCE [LARGE SCALE GENOMIC DNA]</scope>
    <source>
        <strain evidence="4">HHB-11173 SS5</strain>
    </source>
</reference>
<dbReference type="GeneID" id="18880304"/>
<gene>
    <name evidence="3" type="ORF">PUNSTDRAFT_139389</name>
</gene>
<proteinExistence type="predicted"/>
<feature type="transmembrane region" description="Helical" evidence="2">
    <location>
        <begin position="41"/>
        <end position="63"/>
    </location>
</feature>
<protein>
    <recommendedName>
        <fullName evidence="5">MARVEL domain-containing protein</fullName>
    </recommendedName>
</protein>
<feature type="transmembrane region" description="Helical" evidence="2">
    <location>
        <begin position="104"/>
        <end position="127"/>
    </location>
</feature>
<keyword evidence="2" id="KW-0812">Transmembrane</keyword>
<evidence type="ECO:0000256" key="2">
    <source>
        <dbReference type="SAM" id="Phobius"/>
    </source>
</evidence>
<keyword evidence="2" id="KW-0472">Membrane</keyword>
<accession>R7RZY0</accession>
<dbReference type="KEGG" id="psq:PUNSTDRAFT_139389"/>
<keyword evidence="4" id="KW-1185">Reference proteome</keyword>
<evidence type="ECO:0000256" key="1">
    <source>
        <dbReference type="SAM" id="MobiDB-lite"/>
    </source>
</evidence>
<feature type="region of interest" description="Disordered" evidence="1">
    <location>
        <begin position="239"/>
        <end position="265"/>
    </location>
</feature>
<dbReference type="RefSeq" id="XP_007389162.1">
    <property type="nucleotide sequence ID" value="XM_007389100.1"/>
</dbReference>